<feature type="region of interest" description="Disordered" evidence="1">
    <location>
        <begin position="57"/>
        <end position="77"/>
    </location>
</feature>
<proteinExistence type="predicted"/>
<feature type="chain" id="PRO_5043596316" evidence="2">
    <location>
        <begin position="17"/>
        <end position="77"/>
    </location>
</feature>
<evidence type="ECO:0000256" key="2">
    <source>
        <dbReference type="SAM" id="SignalP"/>
    </source>
</evidence>
<dbReference type="Proteomes" id="UP001432027">
    <property type="component" value="Unassembled WGS sequence"/>
</dbReference>
<sequence length="77" mass="8511">KLLLVLAACVAVAVLAKPAGTTNKPRAHGTHGTAKPLTEEQKKFLELFEAVHERYSEKRKELYDKASDDGKTSFDKI</sequence>
<organism evidence="3 4">
    <name type="scientific">Pristionchus entomophagus</name>
    <dbReference type="NCBI Taxonomy" id="358040"/>
    <lineage>
        <taxon>Eukaryota</taxon>
        <taxon>Metazoa</taxon>
        <taxon>Ecdysozoa</taxon>
        <taxon>Nematoda</taxon>
        <taxon>Chromadorea</taxon>
        <taxon>Rhabditida</taxon>
        <taxon>Rhabditina</taxon>
        <taxon>Diplogasteromorpha</taxon>
        <taxon>Diplogasteroidea</taxon>
        <taxon>Neodiplogasteridae</taxon>
        <taxon>Pristionchus</taxon>
    </lineage>
</organism>
<gene>
    <name evidence="3" type="ORF">PENTCL1PPCAC_96</name>
</gene>
<evidence type="ECO:0000256" key="1">
    <source>
        <dbReference type="SAM" id="MobiDB-lite"/>
    </source>
</evidence>
<evidence type="ECO:0000313" key="4">
    <source>
        <dbReference type="Proteomes" id="UP001432027"/>
    </source>
</evidence>
<keyword evidence="2" id="KW-0732">Signal</keyword>
<dbReference type="EMBL" id="BTSX01000001">
    <property type="protein sequence ID" value="GMS77921.1"/>
    <property type="molecule type" value="Genomic_DNA"/>
</dbReference>
<keyword evidence="4" id="KW-1185">Reference proteome</keyword>
<reference evidence="3" key="1">
    <citation type="submission" date="2023-10" db="EMBL/GenBank/DDBJ databases">
        <title>Genome assembly of Pristionchus species.</title>
        <authorList>
            <person name="Yoshida K."/>
            <person name="Sommer R.J."/>
        </authorList>
    </citation>
    <scope>NUCLEOTIDE SEQUENCE</scope>
    <source>
        <strain evidence="3">RS0144</strain>
    </source>
</reference>
<name>A0AAV5S5W7_9BILA</name>
<feature type="non-terminal residue" evidence="3">
    <location>
        <position position="1"/>
    </location>
</feature>
<protein>
    <submittedName>
        <fullName evidence="3">Uncharacterized protein</fullName>
    </submittedName>
</protein>
<feature type="signal peptide" evidence="2">
    <location>
        <begin position="1"/>
        <end position="16"/>
    </location>
</feature>
<dbReference type="AlphaFoldDB" id="A0AAV5S5W7"/>
<accession>A0AAV5S5W7</accession>
<comment type="caution">
    <text evidence="3">The sequence shown here is derived from an EMBL/GenBank/DDBJ whole genome shotgun (WGS) entry which is preliminary data.</text>
</comment>
<feature type="non-terminal residue" evidence="3">
    <location>
        <position position="77"/>
    </location>
</feature>
<evidence type="ECO:0000313" key="3">
    <source>
        <dbReference type="EMBL" id="GMS77921.1"/>
    </source>
</evidence>